<dbReference type="InterPro" id="IPR033989">
    <property type="entry name" value="CD209-like_CTLD"/>
</dbReference>
<dbReference type="PANTHER" id="PTHR45710">
    <property type="entry name" value="C-TYPE LECTIN DOMAIN-CONTAINING PROTEIN 180"/>
    <property type="match status" value="1"/>
</dbReference>
<comment type="subcellular location">
    <subcellularLocation>
        <location evidence="1">Cell membrane</location>
        <topology evidence="1">Single-pass type II membrane protein</topology>
    </subcellularLocation>
</comment>
<evidence type="ECO:0000256" key="2">
    <source>
        <dbReference type="ARBA" id="ARBA00022734"/>
    </source>
</evidence>
<evidence type="ECO:0000313" key="6">
    <source>
        <dbReference type="EMBL" id="KAG9279687.1"/>
    </source>
</evidence>
<sequence length="231" mass="26500">MDTQQSTKSHAGSCLHCACPAFVALCLILLGAVAVLTVLYISHDLKLKERLELQDQLSKNQTEHGQHDLSRNSADSRRNCFQRELSCPKKWEYHGGKCYFFSENRLNWTRSRDHCISIGGHLAIKSIEEQEFMGRLVQSKMMTDNDRFWIGLTDEQVETQWLWVDNTPLDEMIRHWLEKEPDNWTVILINPTGEDCASMGKGYPTDSDNWHDENCATLHKSVCESISPNNG</sequence>
<feature type="transmembrane region" description="Helical" evidence="4">
    <location>
        <begin position="20"/>
        <end position="41"/>
    </location>
</feature>
<keyword evidence="3" id="KW-1015">Disulfide bond</keyword>
<dbReference type="GO" id="GO:0030246">
    <property type="term" value="F:carbohydrate binding"/>
    <property type="evidence" value="ECO:0007669"/>
    <property type="project" value="UniProtKB-KW"/>
</dbReference>
<reference evidence="6 7" key="1">
    <citation type="submission" date="2021-07" db="EMBL/GenBank/DDBJ databases">
        <authorList>
            <person name="Imarazene B."/>
            <person name="Zahm M."/>
            <person name="Klopp C."/>
            <person name="Cabau C."/>
            <person name="Beille S."/>
            <person name="Jouanno E."/>
            <person name="Castinel A."/>
            <person name="Lluch J."/>
            <person name="Gil L."/>
            <person name="Kuchtly C."/>
            <person name="Lopez Roques C."/>
            <person name="Donnadieu C."/>
            <person name="Parrinello H."/>
            <person name="Journot L."/>
            <person name="Du K."/>
            <person name="Schartl M."/>
            <person name="Retaux S."/>
            <person name="Guiguen Y."/>
        </authorList>
    </citation>
    <scope>NUCLEOTIDE SEQUENCE [LARGE SCALE GENOMIC DNA]</scope>
    <source>
        <strain evidence="6">Pach_M1</strain>
        <tissue evidence="6">Testis</tissue>
    </source>
</reference>
<dbReference type="PROSITE" id="PS00615">
    <property type="entry name" value="C_TYPE_LECTIN_1"/>
    <property type="match status" value="1"/>
</dbReference>
<keyword evidence="2" id="KW-0430">Lectin</keyword>
<dbReference type="EMBL" id="JAICCE010000003">
    <property type="protein sequence ID" value="KAG9279687.1"/>
    <property type="molecule type" value="Genomic_DNA"/>
</dbReference>
<evidence type="ECO:0000259" key="5">
    <source>
        <dbReference type="PROSITE" id="PS50041"/>
    </source>
</evidence>
<dbReference type="InterPro" id="IPR016186">
    <property type="entry name" value="C-type_lectin-like/link_sf"/>
</dbReference>
<proteinExistence type="predicted"/>
<dbReference type="PROSITE" id="PS50041">
    <property type="entry name" value="C_TYPE_LECTIN_2"/>
    <property type="match status" value="1"/>
</dbReference>
<dbReference type="PANTHER" id="PTHR45710:SF26">
    <property type="entry name" value="RH26557P"/>
    <property type="match status" value="1"/>
</dbReference>
<evidence type="ECO:0000256" key="4">
    <source>
        <dbReference type="SAM" id="Phobius"/>
    </source>
</evidence>
<gene>
    <name evidence="6" type="ORF">AMEX_G5232</name>
</gene>
<dbReference type="SUPFAM" id="SSF56436">
    <property type="entry name" value="C-type lectin-like"/>
    <property type="match status" value="1"/>
</dbReference>
<dbReference type="Gene3D" id="3.10.100.10">
    <property type="entry name" value="Mannose-Binding Protein A, subunit A"/>
    <property type="match status" value="1"/>
</dbReference>
<accession>A0A8T2M906</accession>
<evidence type="ECO:0000313" key="7">
    <source>
        <dbReference type="Proteomes" id="UP000752171"/>
    </source>
</evidence>
<dbReference type="Proteomes" id="UP000752171">
    <property type="component" value="Unassembled WGS sequence"/>
</dbReference>
<dbReference type="InterPro" id="IPR016187">
    <property type="entry name" value="CTDL_fold"/>
</dbReference>
<dbReference type="GO" id="GO:0005886">
    <property type="term" value="C:plasma membrane"/>
    <property type="evidence" value="ECO:0007669"/>
    <property type="project" value="UniProtKB-SubCell"/>
</dbReference>
<dbReference type="Pfam" id="PF00059">
    <property type="entry name" value="Lectin_C"/>
    <property type="match status" value="1"/>
</dbReference>
<keyword evidence="4" id="KW-0472">Membrane</keyword>
<organism evidence="6 7">
    <name type="scientific">Astyanax mexicanus</name>
    <name type="common">Blind cave fish</name>
    <name type="synonym">Astyanax fasciatus mexicanus</name>
    <dbReference type="NCBI Taxonomy" id="7994"/>
    <lineage>
        <taxon>Eukaryota</taxon>
        <taxon>Metazoa</taxon>
        <taxon>Chordata</taxon>
        <taxon>Craniata</taxon>
        <taxon>Vertebrata</taxon>
        <taxon>Euteleostomi</taxon>
        <taxon>Actinopterygii</taxon>
        <taxon>Neopterygii</taxon>
        <taxon>Teleostei</taxon>
        <taxon>Ostariophysi</taxon>
        <taxon>Characiformes</taxon>
        <taxon>Characoidei</taxon>
        <taxon>Acestrorhamphidae</taxon>
        <taxon>Acestrorhamphinae</taxon>
        <taxon>Astyanax</taxon>
    </lineage>
</organism>
<dbReference type="InterPro" id="IPR018378">
    <property type="entry name" value="C-type_lectin_CS"/>
</dbReference>
<dbReference type="CDD" id="cd03590">
    <property type="entry name" value="CLECT_DC-SIGN_like"/>
    <property type="match status" value="1"/>
</dbReference>
<evidence type="ECO:0000256" key="3">
    <source>
        <dbReference type="ARBA" id="ARBA00023157"/>
    </source>
</evidence>
<dbReference type="InterPro" id="IPR050828">
    <property type="entry name" value="C-type_lectin/matrix_domain"/>
</dbReference>
<keyword evidence="4" id="KW-1133">Transmembrane helix</keyword>
<dbReference type="InterPro" id="IPR001304">
    <property type="entry name" value="C-type_lectin-like"/>
</dbReference>
<keyword evidence="4" id="KW-0812">Transmembrane</keyword>
<comment type="caution">
    <text evidence="6">The sequence shown here is derived from an EMBL/GenBank/DDBJ whole genome shotgun (WGS) entry which is preliminary data.</text>
</comment>
<name>A0A8T2M906_ASTMX</name>
<dbReference type="AlphaFoldDB" id="A0A8T2M906"/>
<dbReference type="SMART" id="SM00034">
    <property type="entry name" value="CLECT"/>
    <property type="match status" value="1"/>
</dbReference>
<protein>
    <submittedName>
        <fullName evidence="6">CD209 antigen-like protein A</fullName>
    </submittedName>
</protein>
<evidence type="ECO:0000256" key="1">
    <source>
        <dbReference type="ARBA" id="ARBA00004401"/>
    </source>
</evidence>
<feature type="domain" description="C-type lectin" evidence="5">
    <location>
        <begin position="94"/>
        <end position="224"/>
    </location>
</feature>